<dbReference type="EMBL" id="GGEC01003657">
    <property type="protein sequence ID" value="MBW84140.1"/>
    <property type="molecule type" value="Transcribed_RNA"/>
</dbReference>
<keyword evidence="1" id="KW-1133">Transmembrane helix</keyword>
<proteinExistence type="predicted"/>
<accession>A0A2P2ISE6</accession>
<evidence type="ECO:0000313" key="2">
    <source>
        <dbReference type="EMBL" id="MBW84140.1"/>
    </source>
</evidence>
<organism evidence="2">
    <name type="scientific">Rhizophora mucronata</name>
    <name type="common">Asiatic mangrove</name>
    <dbReference type="NCBI Taxonomy" id="61149"/>
    <lineage>
        <taxon>Eukaryota</taxon>
        <taxon>Viridiplantae</taxon>
        <taxon>Streptophyta</taxon>
        <taxon>Embryophyta</taxon>
        <taxon>Tracheophyta</taxon>
        <taxon>Spermatophyta</taxon>
        <taxon>Magnoliopsida</taxon>
        <taxon>eudicotyledons</taxon>
        <taxon>Gunneridae</taxon>
        <taxon>Pentapetalae</taxon>
        <taxon>rosids</taxon>
        <taxon>fabids</taxon>
        <taxon>Malpighiales</taxon>
        <taxon>Rhizophoraceae</taxon>
        <taxon>Rhizophora</taxon>
    </lineage>
</organism>
<reference evidence="2" key="1">
    <citation type="submission" date="2018-02" db="EMBL/GenBank/DDBJ databases">
        <title>Rhizophora mucronata_Transcriptome.</title>
        <authorList>
            <person name="Meera S.P."/>
            <person name="Sreeshan A."/>
            <person name="Augustine A."/>
        </authorList>
    </citation>
    <scope>NUCLEOTIDE SEQUENCE</scope>
    <source>
        <tissue evidence="2">Leaf</tissue>
    </source>
</reference>
<dbReference type="AlphaFoldDB" id="A0A2P2ISE6"/>
<feature type="transmembrane region" description="Helical" evidence="1">
    <location>
        <begin position="62"/>
        <end position="83"/>
    </location>
</feature>
<protein>
    <submittedName>
        <fullName evidence="2">Uncharacterized protein MANES_05G190800</fullName>
    </submittedName>
</protein>
<keyword evidence="1" id="KW-0472">Membrane</keyword>
<keyword evidence="1" id="KW-0812">Transmembrane</keyword>
<name>A0A2P2ISE6_RHIMU</name>
<evidence type="ECO:0000256" key="1">
    <source>
        <dbReference type="SAM" id="Phobius"/>
    </source>
</evidence>
<sequence>MNTEERTNFFITPGIGREEKTQKTQRLNQKVSRIAENIQHFTLFGLSNLRSFDSSRFLSVSLLLRFIIIIIINLRAFLSEFCWASKIRRKSR</sequence>